<keyword evidence="2" id="KW-1185">Reference proteome</keyword>
<protein>
    <submittedName>
        <fullName evidence="1">Uncharacterized protein</fullName>
    </submittedName>
</protein>
<sequence length="84" mass="9193">MAVLRAVVVRAERAAHPLEPQGELDLQGLRGFLPVRPRSSVIRSRRRETVLGWTCSASAAYVGLPPASKYASRVCTSWVNRCAS</sequence>
<dbReference type="RefSeq" id="WP_265365386.1">
    <property type="nucleotide sequence ID" value="NZ_CP110636.1"/>
</dbReference>
<gene>
    <name evidence="1" type="ORF">OJ254_02095</name>
</gene>
<evidence type="ECO:0000313" key="1">
    <source>
        <dbReference type="EMBL" id="UZJ34265.1"/>
    </source>
</evidence>
<evidence type="ECO:0000313" key="2">
    <source>
        <dbReference type="Proteomes" id="UP001164959"/>
    </source>
</evidence>
<accession>A0ABY6PL37</accession>
<reference evidence="1" key="1">
    <citation type="submission" date="2022-11" db="EMBL/GenBank/DDBJ databases">
        <title>Identification and genomic analyses of a novel endophytic actinobacterium Streptomyces endophytica sp. nov. with potential for biocontrol of Yam anthracnose.</title>
        <authorList>
            <person name="Huang X."/>
        </authorList>
    </citation>
    <scope>NUCLEOTIDE SEQUENCE</scope>
    <source>
        <strain evidence="1">HNM0140</strain>
    </source>
</reference>
<dbReference type="EMBL" id="CP110636">
    <property type="protein sequence ID" value="UZJ34265.1"/>
    <property type="molecule type" value="Genomic_DNA"/>
</dbReference>
<dbReference type="Proteomes" id="UP001164959">
    <property type="component" value="Chromosome"/>
</dbReference>
<proteinExistence type="predicted"/>
<name>A0ABY6PL37_9ACTN</name>
<organism evidence="1 2">
    <name type="scientific">Streptomyces endophytica</name>
    <dbReference type="NCBI Taxonomy" id="2991496"/>
    <lineage>
        <taxon>Bacteria</taxon>
        <taxon>Bacillati</taxon>
        <taxon>Actinomycetota</taxon>
        <taxon>Actinomycetes</taxon>
        <taxon>Kitasatosporales</taxon>
        <taxon>Streptomycetaceae</taxon>
        <taxon>Streptomyces</taxon>
    </lineage>
</organism>